<dbReference type="PANTHER" id="PTHR30055:SF226">
    <property type="entry name" value="HTH-TYPE TRANSCRIPTIONAL REGULATOR PKSA"/>
    <property type="match status" value="1"/>
</dbReference>
<keyword evidence="1 2" id="KW-0238">DNA-binding</keyword>
<gene>
    <name evidence="4" type="ORF">ACFO4E_18660</name>
</gene>
<feature type="domain" description="HTH tetR-type" evidence="3">
    <location>
        <begin position="16"/>
        <end position="76"/>
    </location>
</feature>
<dbReference type="InterPro" id="IPR009057">
    <property type="entry name" value="Homeodomain-like_sf"/>
</dbReference>
<dbReference type="InterPro" id="IPR050109">
    <property type="entry name" value="HTH-type_TetR-like_transc_reg"/>
</dbReference>
<dbReference type="Pfam" id="PF17918">
    <property type="entry name" value="TetR_C_15"/>
    <property type="match status" value="1"/>
</dbReference>
<accession>A0ABV9E0I8</accession>
<evidence type="ECO:0000256" key="2">
    <source>
        <dbReference type="PROSITE-ProRule" id="PRU00335"/>
    </source>
</evidence>
<protein>
    <submittedName>
        <fullName evidence="4">TetR/AcrR family transcriptional regulator</fullName>
    </submittedName>
</protein>
<dbReference type="RefSeq" id="WP_378576539.1">
    <property type="nucleotide sequence ID" value="NZ_JBHSFQ010000019.1"/>
</dbReference>
<dbReference type="Pfam" id="PF00440">
    <property type="entry name" value="TetR_N"/>
    <property type="match status" value="1"/>
</dbReference>
<feature type="DNA-binding region" description="H-T-H motif" evidence="2">
    <location>
        <begin position="39"/>
        <end position="58"/>
    </location>
</feature>
<dbReference type="InterPro" id="IPR041669">
    <property type="entry name" value="TetR_C_15"/>
</dbReference>
<dbReference type="PRINTS" id="PR00455">
    <property type="entry name" value="HTHTETR"/>
</dbReference>
<dbReference type="EMBL" id="JBHSFQ010000019">
    <property type="protein sequence ID" value="MFC4563886.1"/>
    <property type="molecule type" value="Genomic_DNA"/>
</dbReference>
<keyword evidence="5" id="KW-1185">Reference proteome</keyword>
<dbReference type="PROSITE" id="PS01081">
    <property type="entry name" value="HTH_TETR_1"/>
    <property type="match status" value="1"/>
</dbReference>
<dbReference type="InterPro" id="IPR023772">
    <property type="entry name" value="DNA-bd_HTH_TetR-type_CS"/>
</dbReference>
<evidence type="ECO:0000256" key="1">
    <source>
        <dbReference type="ARBA" id="ARBA00023125"/>
    </source>
</evidence>
<sequence>MESEQSAVVRRQERGRRRMAEILDAAEGVIAENGFEDATTNAIAARAGVSPGSLYQFFRNKDEILDALVPRFVQRSHGFWDAQLTEDVARLPLPDLIDRVVDAMAAFKADSPAYWVLFHGSPTSPRLARAAQELNGGIADRLRALFARRVPGLPEERLDLLAKVAIAITRGVFPMIMAAGGDDRRRVLAELKGLLLGYLGPVLGYGPVRPSGTSPEDTAD</sequence>
<name>A0ABV9E0I8_9ACTN</name>
<evidence type="ECO:0000259" key="3">
    <source>
        <dbReference type="PROSITE" id="PS50977"/>
    </source>
</evidence>
<reference evidence="5" key="1">
    <citation type="journal article" date="2019" name="Int. J. Syst. Evol. Microbiol.">
        <title>The Global Catalogue of Microorganisms (GCM) 10K type strain sequencing project: providing services to taxonomists for standard genome sequencing and annotation.</title>
        <authorList>
            <consortium name="The Broad Institute Genomics Platform"/>
            <consortium name="The Broad Institute Genome Sequencing Center for Infectious Disease"/>
            <person name="Wu L."/>
            <person name="Ma J."/>
        </authorList>
    </citation>
    <scope>NUCLEOTIDE SEQUENCE [LARGE SCALE GENOMIC DNA]</scope>
    <source>
        <strain evidence="5">XZYJ18</strain>
    </source>
</reference>
<dbReference type="InterPro" id="IPR001647">
    <property type="entry name" value="HTH_TetR"/>
</dbReference>
<comment type="caution">
    <text evidence="4">The sequence shown here is derived from an EMBL/GenBank/DDBJ whole genome shotgun (WGS) entry which is preliminary data.</text>
</comment>
<evidence type="ECO:0000313" key="5">
    <source>
        <dbReference type="Proteomes" id="UP001595923"/>
    </source>
</evidence>
<proteinExistence type="predicted"/>
<organism evidence="4 5">
    <name type="scientific">Nocardiopsis mangrovi</name>
    <dbReference type="NCBI Taxonomy" id="1179818"/>
    <lineage>
        <taxon>Bacteria</taxon>
        <taxon>Bacillati</taxon>
        <taxon>Actinomycetota</taxon>
        <taxon>Actinomycetes</taxon>
        <taxon>Streptosporangiales</taxon>
        <taxon>Nocardiopsidaceae</taxon>
        <taxon>Nocardiopsis</taxon>
    </lineage>
</organism>
<dbReference type="Proteomes" id="UP001595923">
    <property type="component" value="Unassembled WGS sequence"/>
</dbReference>
<dbReference type="PROSITE" id="PS50977">
    <property type="entry name" value="HTH_TETR_2"/>
    <property type="match status" value="1"/>
</dbReference>
<dbReference type="Gene3D" id="1.10.357.10">
    <property type="entry name" value="Tetracycline Repressor, domain 2"/>
    <property type="match status" value="1"/>
</dbReference>
<dbReference type="SUPFAM" id="SSF46689">
    <property type="entry name" value="Homeodomain-like"/>
    <property type="match status" value="1"/>
</dbReference>
<evidence type="ECO:0000313" key="4">
    <source>
        <dbReference type="EMBL" id="MFC4563886.1"/>
    </source>
</evidence>
<dbReference type="PANTHER" id="PTHR30055">
    <property type="entry name" value="HTH-TYPE TRANSCRIPTIONAL REGULATOR RUTR"/>
    <property type="match status" value="1"/>
</dbReference>